<comment type="catalytic activity">
    <reaction evidence="25">
        <text>dodecanal + NADP(+) = (2E)-dodecenal + NADPH + H(+)</text>
        <dbReference type="Rhea" id="RHEA:50784"/>
        <dbReference type="ChEBI" id="CHEBI:15378"/>
        <dbReference type="ChEBI" id="CHEBI:27836"/>
        <dbReference type="ChEBI" id="CHEBI:57783"/>
        <dbReference type="ChEBI" id="CHEBI:58349"/>
        <dbReference type="ChEBI" id="CHEBI:133741"/>
    </reaction>
    <physiologicalReaction direction="right-to-left" evidence="25">
        <dbReference type="Rhea" id="RHEA:50786"/>
    </physiologicalReaction>
</comment>
<evidence type="ECO:0000313" key="36">
    <source>
        <dbReference type="EMBL" id="CAB3385250.1"/>
    </source>
</evidence>
<dbReference type="FunFam" id="3.40.50.720:FF:000121">
    <property type="entry name" value="Prostaglandin reductase 2"/>
    <property type="match status" value="1"/>
</dbReference>
<comment type="catalytic activity">
    <reaction evidence="21">
        <text>decanal + NADP(+) = (2E)-decenal + NADPH + H(+)</text>
        <dbReference type="Rhea" id="RHEA:50612"/>
        <dbReference type="ChEBI" id="CHEBI:15378"/>
        <dbReference type="ChEBI" id="CHEBI:31457"/>
        <dbReference type="ChEBI" id="CHEBI:57783"/>
        <dbReference type="ChEBI" id="CHEBI:58349"/>
        <dbReference type="ChEBI" id="CHEBI:133455"/>
    </reaction>
    <physiologicalReaction direction="right-to-left" evidence="21">
        <dbReference type="Rhea" id="RHEA:50614"/>
    </physiologicalReaction>
</comment>
<evidence type="ECO:0000256" key="15">
    <source>
        <dbReference type="ARBA" id="ARBA00023278"/>
    </source>
</evidence>
<comment type="similarity">
    <text evidence="2">Belongs to the NADP-dependent oxidoreductase L4BD family.</text>
</comment>
<evidence type="ECO:0000256" key="11">
    <source>
        <dbReference type="ARBA" id="ARBA00022857"/>
    </source>
</evidence>
<accession>A0A8S1DRT5</accession>
<evidence type="ECO:0000256" key="13">
    <source>
        <dbReference type="ARBA" id="ARBA00023002"/>
    </source>
</evidence>
<evidence type="ECO:0000256" key="18">
    <source>
        <dbReference type="ARBA" id="ARBA00032297"/>
    </source>
</evidence>
<evidence type="ECO:0000256" key="17">
    <source>
        <dbReference type="ARBA" id="ARBA00032255"/>
    </source>
</evidence>
<dbReference type="OrthoDB" id="809632at2759"/>
<comment type="subunit">
    <text evidence="3">Monomer or homodimer.</text>
</comment>
<evidence type="ECO:0000256" key="32">
    <source>
        <dbReference type="ARBA" id="ARBA00049070"/>
    </source>
</evidence>
<keyword evidence="7" id="KW-0963">Cytoplasm</keyword>
<evidence type="ECO:0000256" key="34">
    <source>
        <dbReference type="ARBA" id="ARBA00049368"/>
    </source>
</evidence>
<dbReference type="InterPro" id="IPR011032">
    <property type="entry name" value="GroES-like_sf"/>
</dbReference>
<keyword evidence="9" id="KW-0597">Phosphoprotein</keyword>
<dbReference type="EMBL" id="CADEPI010000401">
    <property type="protein sequence ID" value="CAB3385250.1"/>
    <property type="molecule type" value="Genomic_DNA"/>
</dbReference>
<evidence type="ECO:0000256" key="12">
    <source>
        <dbReference type="ARBA" id="ARBA00022990"/>
    </source>
</evidence>
<evidence type="ECO:0000256" key="30">
    <source>
        <dbReference type="ARBA" id="ARBA00048953"/>
    </source>
</evidence>
<feature type="domain" description="Enoyl reductase (ER)" evidence="35">
    <location>
        <begin position="18"/>
        <end position="334"/>
    </location>
</feature>
<dbReference type="AlphaFoldDB" id="A0A8S1DRT5"/>
<evidence type="ECO:0000256" key="7">
    <source>
        <dbReference type="ARBA" id="ARBA00022490"/>
    </source>
</evidence>
<keyword evidence="8" id="KW-0644">Prostaglandin metabolism</keyword>
<protein>
    <recommendedName>
        <fullName evidence="6">Prostaglandin reductase 1</fullName>
        <ecNumber evidence="4">1.3.1.48</ecNumber>
        <ecNumber evidence="5">1.3.1.74</ecNumber>
    </recommendedName>
    <alternativeName>
        <fullName evidence="19">15-oxoprostaglandin 13-reductase</fullName>
    </alternativeName>
    <alternativeName>
        <fullName evidence="17">Dithiolethione-inducible gene 1 protein</fullName>
    </alternativeName>
    <alternativeName>
        <fullName evidence="16">Leukotriene B4 12-hydroxydehydrogenase</fullName>
    </alternativeName>
    <alternativeName>
        <fullName evidence="18">NAD(P)H-dependent alkenal/one oxidoreductase</fullName>
    </alternativeName>
</protein>
<dbReference type="InterPro" id="IPR045010">
    <property type="entry name" value="MDR_fam"/>
</dbReference>
<evidence type="ECO:0000256" key="19">
    <source>
        <dbReference type="ARBA" id="ARBA00033119"/>
    </source>
</evidence>
<evidence type="ECO:0000256" key="5">
    <source>
        <dbReference type="ARBA" id="ARBA00012410"/>
    </source>
</evidence>
<dbReference type="Proteomes" id="UP000494165">
    <property type="component" value="Unassembled WGS sequence"/>
</dbReference>
<dbReference type="SUPFAM" id="SSF51735">
    <property type="entry name" value="NAD(P)-binding Rossmann-fold domains"/>
    <property type="match status" value="1"/>
</dbReference>
<dbReference type="GO" id="GO:0032440">
    <property type="term" value="F:2-alkenal reductase [NAD(P)H] activity"/>
    <property type="evidence" value="ECO:0007669"/>
    <property type="project" value="UniProtKB-EC"/>
</dbReference>
<comment type="catalytic activity">
    <reaction evidence="29">
        <text>20-hydroxy-leukotriene B4 + NADP(+) = 12-oxo-20-hydroxy-leukotriene B4 + NADPH + H(+)</text>
        <dbReference type="Rhea" id="RHEA:51208"/>
        <dbReference type="ChEBI" id="CHEBI:15378"/>
        <dbReference type="ChEBI" id="CHEBI:57460"/>
        <dbReference type="ChEBI" id="CHEBI:57783"/>
        <dbReference type="ChEBI" id="CHEBI:58349"/>
        <dbReference type="ChEBI" id="CHEBI:133346"/>
    </reaction>
    <physiologicalReaction direction="left-to-right" evidence="29">
        <dbReference type="Rhea" id="RHEA:51209"/>
    </physiologicalReaction>
</comment>
<evidence type="ECO:0000256" key="1">
    <source>
        <dbReference type="ARBA" id="ARBA00004496"/>
    </source>
</evidence>
<evidence type="ECO:0000256" key="16">
    <source>
        <dbReference type="ARBA" id="ARBA00031851"/>
    </source>
</evidence>
<comment type="catalytic activity">
    <reaction evidence="23">
        <text>leukotriene B4 + NADP(+) = 12-oxo-leukotriene B4 + NADPH + H(+)</text>
        <dbReference type="Rhea" id="RHEA:50608"/>
        <dbReference type="ChEBI" id="CHEBI:15378"/>
        <dbReference type="ChEBI" id="CHEBI:57461"/>
        <dbReference type="ChEBI" id="CHEBI:57783"/>
        <dbReference type="ChEBI" id="CHEBI:58349"/>
        <dbReference type="ChEBI" id="CHEBI:133309"/>
    </reaction>
    <physiologicalReaction direction="left-to-right" evidence="23">
        <dbReference type="Rhea" id="RHEA:50609"/>
    </physiologicalReaction>
</comment>
<evidence type="ECO:0000256" key="20">
    <source>
        <dbReference type="ARBA" id="ARBA00047461"/>
    </source>
</evidence>
<comment type="catalytic activity">
    <reaction evidence="24">
        <text>13,14-dihydro-15-oxo-prostaglandin F1alpha + NADP(+) = 15-oxoprostaglandin F1alpha + NADPH + H(+)</text>
        <dbReference type="Rhea" id="RHEA:50592"/>
        <dbReference type="ChEBI" id="CHEBI:15378"/>
        <dbReference type="ChEBI" id="CHEBI:57783"/>
        <dbReference type="ChEBI" id="CHEBI:58349"/>
        <dbReference type="ChEBI" id="CHEBI:79072"/>
        <dbReference type="ChEBI" id="CHEBI:133411"/>
    </reaction>
    <physiologicalReaction direction="right-to-left" evidence="24">
        <dbReference type="Rhea" id="RHEA:50594"/>
    </physiologicalReaction>
</comment>
<reference evidence="36 37" key="1">
    <citation type="submission" date="2020-04" db="EMBL/GenBank/DDBJ databases">
        <authorList>
            <person name="Alioto T."/>
            <person name="Alioto T."/>
            <person name="Gomez Garrido J."/>
        </authorList>
    </citation>
    <scope>NUCLEOTIDE SEQUENCE [LARGE SCALE GENOMIC DNA]</scope>
</reference>
<keyword evidence="11" id="KW-0521">NADP</keyword>
<dbReference type="EC" id="1.3.1.48" evidence="4"/>
<evidence type="ECO:0000256" key="29">
    <source>
        <dbReference type="ARBA" id="ARBA00048591"/>
    </source>
</evidence>
<dbReference type="Pfam" id="PF00107">
    <property type="entry name" value="ADH_zinc_N"/>
    <property type="match status" value="1"/>
</dbReference>
<dbReference type="Gene3D" id="3.40.50.720">
    <property type="entry name" value="NAD(P)-binding Rossmann-like Domain"/>
    <property type="match status" value="1"/>
</dbReference>
<keyword evidence="14" id="KW-0443">Lipid metabolism</keyword>
<comment type="catalytic activity">
    <reaction evidence="33">
        <text>an n-alkanal + NADP(+) = an alk-2-enal + NADPH + H(+)</text>
        <dbReference type="Rhea" id="RHEA:13737"/>
        <dbReference type="ChEBI" id="CHEBI:12834"/>
        <dbReference type="ChEBI" id="CHEBI:13757"/>
        <dbReference type="ChEBI" id="CHEBI:15378"/>
        <dbReference type="ChEBI" id="CHEBI:57783"/>
        <dbReference type="ChEBI" id="CHEBI:58349"/>
        <dbReference type="EC" id="1.3.1.74"/>
    </reaction>
    <physiologicalReaction direction="right-to-left" evidence="33">
        <dbReference type="Rhea" id="RHEA:13739"/>
    </physiologicalReaction>
</comment>
<dbReference type="InterPro" id="IPR036291">
    <property type="entry name" value="NAD(P)-bd_dom_sf"/>
</dbReference>
<evidence type="ECO:0000256" key="27">
    <source>
        <dbReference type="ARBA" id="ARBA00048290"/>
    </source>
</evidence>
<evidence type="ECO:0000256" key="24">
    <source>
        <dbReference type="ARBA" id="ARBA00047878"/>
    </source>
</evidence>
<comment type="catalytic activity">
    <reaction evidence="22">
        <text>pentan-2-one + NADP(+) = (E)-pent-3-en-2-one + NADPH + H(+)</text>
        <dbReference type="Rhea" id="RHEA:50788"/>
        <dbReference type="ChEBI" id="CHEBI:15378"/>
        <dbReference type="ChEBI" id="CHEBI:16472"/>
        <dbReference type="ChEBI" id="CHEBI:57783"/>
        <dbReference type="ChEBI" id="CHEBI:58349"/>
        <dbReference type="ChEBI" id="CHEBI:145276"/>
    </reaction>
    <physiologicalReaction direction="right-to-left" evidence="22">
        <dbReference type="Rhea" id="RHEA:50790"/>
    </physiologicalReaction>
</comment>
<dbReference type="Pfam" id="PF16884">
    <property type="entry name" value="ADH_N_2"/>
    <property type="match status" value="1"/>
</dbReference>
<comment type="caution">
    <text evidence="36">The sequence shown here is derived from an EMBL/GenBank/DDBJ whole genome shotgun (WGS) entry which is preliminary data.</text>
</comment>
<dbReference type="PANTHER" id="PTHR43205:SF7">
    <property type="entry name" value="PROSTAGLANDIN REDUCTASE 1"/>
    <property type="match status" value="1"/>
</dbReference>
<keyword evidence="37" id="KW-1185">Reference proteome</keyword>
<proteinExistence type="inferred from homology"/>
<comment type="catalytic activity">
    <reaction evidence="27">
        <text>13,14-dihydro-15-oxo-PGF2alpha + NADP(+) = 15-oxoprostaglandin F2alpha + NADPH + H(+)</text>
        <dbReference type="Rhea" id="RHEA:50588"/>
        <dbReference type="ChEBI" id="CHEBI:15378"/>
        <dbReference type="ChEBI" id="CHEBI:57783"/>
        <dbReference type="ChEBI" id="CHEBI:58349"/>
        <dbReference type="ChEBI" id="CHEBI:133374"/>
        <dbReference type="ChEBI" id="CHEBI:133409"/>
    </reaction>
    <physiologicalReaction direction="right-to-left" evidence="27">
        <dbReference type="Rhea" id="RHEA:50590"/>
    </physiologicalReaction>
</comment>
<evidence type="ECO:0000256" key="9">
    <source>
        <dbReference type="ARBA" id="ARBA00022553"/>
    </source>
</evidence>
<evidence type="ECO:0000256" key="22">
    <source>
        <dbReference type="ARBA" id="ARBA00047742"/>
    </source>
</evidence>
<sequence length="336" mass="37213">MVKTKKWILAKKFDGKPKNDDFKLVEEELPPVKDGEVLLEALYFSVDPYMRGHDLSGLIGHQMIGSQVAKVSESKHKDYKSGDLVVGYFGWRSHTIYQADKPAGTDDTKIKPYKLPDFHGLSPSLALGVLGMPGNTSYFGFLELCKPKAGETVVVNAAAGAVGMHVGQIAKIKGCRVIGFAGSDDKVEWLKKEIGFDAAYNYKTVDIDKALAESAPNGVDCYFDNVGGEMSSTVIRRMNLFGRVSVCGSISTYNDDVKPKATLVQEKVIGNQLKIEGFMVYRWQDRWQEGIKQNIQWIKEGKLKYQETITNGFENIPQAFIDLLDGKNIGKAIIKA</sequence>
<keyword evidence="15" id="KW-0379">Hydroxylation</keyword>
<dbReference type="SUPFAM" id="SSF50129">
    <property type="entry name" value="GroES-like"/>
    <property type="match status" value="2"/>
</dbReference>
<dbReference type="SMART" id="SM00829">
    <property type="entry name" value="PKS_ER"/>
    <property type="match status" value="1"/>
</dbReference>
<comment type="catalytic activity">
    <reaction evidence="26">
        <text>nonan-2-one + NADP(+) = (3E)-nonen-2-one + NADPH + H(+)</text>
        <dbReference type="Rhea" id="RHEA:50616"/>
        <dbReference type="ChEBI" id="CHEBI:15378"/>
        <dbReference type="ChEBI" id="CHEBI:57783"/>
        <dbReference type="ChEBI" id="CHEBI:58349"/>
        <dbReference type="ChEBI" id="CHEBI:77927"/>
        <dbReference type="ChEBI" id="CHEBI:133457"/>
    </reaction>
    <physiologicalReaction direction="right-to-left" evidence="26">
        <dbReference type="Rhea" id="RHEA:50618"/>
    </physiologicalReaction>
</comment>
<evidence type="ECO:0000256" key="33">
    <source>
        <dbReference type="ARBA" id="ARBA00049179"/>
    </source>
</evidence>
<dbReference type="GO" id="GO:0005737">
    <property type="term" value="C:cytoplasm"/>
    <property type="evidence" value="ECO:0007669"/>
    <property type="project" value="UniProtKB-SubCell"/>
</dbReference>
<evidence type="ECO:0000256" key="28">
    <source>
        <dbReference type="ARBA" id="ARBA00048387"/>
    </source>
</evidence>
<dbReference type="CDD" id="cd08294">
    <property type="entry name" value="leukotriene_B4_DH_like"/>
    <property type="match status" value="1"/>
</dbReference>
<comment type="catalytic activity">
    <reaction evidence="32">
        <text>13,14-dihydro-15-oxo-prostaglandin E1 + NADP(+) = 15-oxoprostaglandin E1 + NADPH + H(+)</text>
        <dbReference type="Rhea" id="RHEA:50584"/>
        <dbReference type="ChEBI" id="CHEBI:15378"/>
        <dbReference type="ChEBI" id="CHEBI:57401"/>
        <dbReference type="ChEBI" id="CHEBI:57783"/>
        <dbReference type="ChEBI" id="CHEBI:58349"/>
        <dbReference type="ChEBI" id="CHEBI:133408"/>
    </reaction>
    <physiologicalReaction direction="right-to-left" evidence="32">
        <dbReference type="Rhea" id="RHEA:50586"/>
    </physiologicalReaction>
</comment>
<keyword evidence="13" id="KW-0560">Oxidoreductase</keyword>
<comment type="catalytic activity">
    <reaction evidence="34">
        <text>hexanal + NADP(+) = (E)-hex-2-enal + NADPH + H(+)</text>
        <dbReference type="Rhea" id="RHEA:50776"/>
        <dbReference type="ChEBI" id="CHEBI:15378"/>
        <dbReference type="ChEBI" id="CHEBI:28913"/>
        <dbReference type="ChEBI" id="CHEBI:57783"/>
        <dbReference type="ChEBI" id="CHEBI:58349"/>
        <dbReference type="ChEBI" id="CHEBI:88528"/>
    </reaction>
    <physiologicalReaction direction="right-to-left" evidence="34">
        <dbReference type="Rhea" id="RHEA:50778"/>
    </physiologicalReaction>
</comment>
<dbReference type="GO" id="GO:0006693">
    <property type="term" value="P:prostaglandin metabolic process"/>
    <property type="evidence" value="ECO:0007669"/>
    <property type="project" value="UniProtKB-KW"/>
</dbReference>
<comment type="catalytic activity">
    <reaction evidence="20">
        <text>octanal + NADP(+) = (2E)-octenal + NADPH + H(+)</text>
        <dbReference type="Rhea" id="RHEA:50780"/>
        <dbReference type="ChEBI" id="CHEBI:15378"/>
        <dbReference type="ChEBI" id="CHEBI:17935"/>
        <dbReference type="ChEBI" id="CHEBI:57783"/>
        <dbReference type="ChEBI" id="CHEBI:58349"/>
        <dbReference type="ChEBI" id="CHEBI:61748"/>
    </reaction>
    <physiologicalReaction direction="right-to-left" evidence="20">
        <dbReference type="Rhea" id="RHEA:50782"/>
    </physiologicalReaction>
</comment>
<evidence type="ECO:0000256" key="4">
    <source>
        <dbReference type="ARBA" id="ARBA00011981"/>
    </source>
</evidence>
<evidence type="ECO:0000256" key="31">
    <source>
        <dbReference type="ARBA" id="ARBA00049068"/>
    </source>
</evidence>
<name>A0A8S1DRT5_9INSE</name>
<keyword evidence="12" id="KW-0007">Acetylation</keyword>
<dbReference type="EC" id="1.3.1.74" evidence="5"/>
<evidence type="ECO:0000256" key="2">
    <source>
        <dbReference type="ARBA" id="ARBA00010460"/>
    </source>
</evidence>
<comment type="catalytic activity">
    <reaction evidence="28">
        <text>4-hydroxynonanal + NADP(+) = (E)-4-hydroxynon-2-enal + NADPH + H(+)</text>
        <dbReference type="Rhea" id="RHEA:64736"/>
        <dbReference type="ChEBI" id="CHEBI:15378"/>
        <dbReference type="ChEBI" id="CHEBI:57783"/>
        <dbReference type="ChEBI" id="CHEBI:58349"/>
        <dbReference type="ChEBI" id="CHEBI:58968"/>
        <dbReference type="ChEBI" id="CHEBI:156112"/>
    </reaction>
    <physiologicalReaction direction="right-to-left" evidence="28">
        <dbReference type="Rhea" id="RHEA:64738"/>
    </physiologicalReaction>
</comment>
<dbReference type="PANTHER" id="PTHR43205">
    <property type="entry name" value="PROSTAGLANDIN REDUCTASE"/>
    <property type="match status" value="1"/>
</dbReference>
<evidence type="ECO:0000256" key="14">
    <source>
        <dbReference type="ARBA" id="ARBA00023098"/>
    </source>
</evidence>
<evidence type="ECO:0000256" key="25">
    <source>
        <dbReference type="ARBA" id="ARBA00047903"/>
    </source>
</evidence>
<organism evidence="36 37">
    <name type="scientific">Cloeon dipterum</name>
    <dbReference type="NCBI Taxonomy" id="197152"/>
    <lineage>
        <taxon>Eukaryota</taxon>
        <taxon>Metazoa</taxon>
        <taxon>Ecdysozoa</taxon>
        <taxon>Arthropoda</taxon>
        <taxon>Hexapoda</taxon>
        <taxon>Insecta</taxon>
        <taxon>Pterygota</taxon>
        <taxon>Palaeoptera</taxon>
        <taxon>Ephemeroptera</taxon>
        <taxon>Pisciforma</taxon>
        <taxon>Baetidae</taxon>
        <taxon>Cloeon</taxon>
    </lineage>
</organism>
<dbReference type="Gene3D" id="3.90.180.10">
    <property type="entry name" value="Medium-chain alcohol dehydrogenases, catalytic domain"/>
    <property type="match status" value="1"/>
</dbReference>
<evidence type="ECO:0000256" key="23">
    <source>
        <dbReference type="ARBA" id="ARBA00047871"/>
    </source>
</evidence>
<evidence type="ECO:0000313" key="37">
    <source>
        <dbReference type="Proteomes" id="UP000494165"/>
    </source>
</evidence>
<comment type="subcellular location">
    <subcellularLocation>
        <location evidence="1">Cytoplasm</location>
    </subcellularLocation>
</comment>
<gene>
    <name evidence="36" type="ORF">CLODIP_2_CD01977</name>
</gene>
<evidence type="ECO:0000256" key="3">
    <source>
        <dbReference type="ARBA" id="ARBA00011852"/>
    </source>
</evidence>
<comment type="catalytic activity">
    <reaction evidence="31">
        <text>(5S,12S)-dihydroxy-(6E,10E,12E,14Z)-eicosatetraenoate + NADP(+) = 12-oxo-(5S)-hydroxy-(6E,8E,10E,14Z)-eicosatetraenoate + NADPH + H(+)</text>
        <dbReference type="Rhea" id="RHEA:51212"/>
        <dbReference type="ChEBI" id="CHEBI:15378"/>
        <dbReference type="ChEBI" id="CHEBI:57783"/>
        <dbReference type="ChEBI" id="CHEBI:58349"/>
        <dbReference type="ChEBI" id="CHEBI:133974"/>
        <dbReference type="ChEBI" id="CHEBI:133975"/>
    </reaction>
    <physiologicalReaction direction="left-to-right" evidence="31">
        <dbReference type="Rhea" id="RHEA:51213"/>
    </physiologicalReaction>
</comment>
<evidence type="ECO:0000256" key="21">
    <source>
        <dbReference type="ARBA" id="ARBA00047617"/>
    </source>
</evidence>
<dbReference type="GO" id="GO:0047522">
    <property type="term" value="F:15-oxoprostaglandin 13-reductase [NAD(P)+] activity"/>
    <property type="evidence" value="ECO:0007669"/>
    <property type="project" value="UniProtKB-EC"/>
</dbReference>
<dbReference type="InterPro" id="IPR041694">
    <property type="entry name" value="ADH_N_2"/>
</dbReference>
<keyword evidence="10" id="KW-0276">Fatty acid metabolism</keyword>
<evidence type="ECO:0000256" key="6">
    <source>
        <dbReference type="ARBA" id="ARBA00020651"/>
    </source>
</evidence>
<dbReference type="InterPro" id="IPR020843">
    <property type="entry name" value="ER"/>
</dbReference>
<evidence type="ECO:0000256" key="8">
    <source>
        <dbReference type="ARBA" id="ARBA00022501"/>
    </source>
</evidence>
<evidence type="ECO:0000259" key="35">
    <source>
        <dbReference type="SMART" id="SM00829"/>
    </source>
</evidence>
<dbReference type="InterPro" id="IPR014190">
    <property type="entry name" value="PTGR1"/>
</dbReference>
<comment type="catalytic activity">
    <reaction evidence="30">
        <text>6-trans-leukotriene B4 + NADP(+) = 12-oxo-(5S)-hydroxy-(6E,8E,10E,14Z)-eicosatetraenoate + NADPH + H(+)</text>
        <dbReference type="Rhea" id="RHEA:51204"/>
        <dbReference type="ChEBI" id="CHEBI:15378"/>
        <dbReference type="ChEBI" id="CHEBI:57783"/>
        <dbReference type="ChEBI" id="CHEBI:58349"/>
        <dbReference type="ChEBI" id="CHEBI:90723"/>
        <dbReference type="ChEBI" id="CHEBI:133974"/>
    </reaction>
    <physiologicalReaction direction="left-to-right" evidence="30">
        <dbReference type="Rhea" id="RHEA:51205"/>
    </physiologicalReaction>
</comment>
<dbReference type="InterPro" id="IPR013149">
    <property type="entry name" value="ADH-like_C"/>
</dbReference>
<evidence type="ECO:0000256" key="26">
    <source>
        <dbReference type="ARBA" id="ARBA00048066"/>
    </source>
</evidence>
<evidence type="ECO:0000256" key="10">
    <source>
        <dbReference type="ARBA" id="ARBA00022832"/>
    </source>
</evidence>